<evidence type="ECO:0008006" key="2">
    <source>
        <dbReference type="Google" id="ProtNLM"/>
    </source>
</evidence>
<proteinExistence type="predicted"/>
<organism evidence="1">
    <name type="scientific">Vibrio alginolyticus</name>
    <dbReference type="NCBI Taxonomy" id="663"/>
    <lineage>
        <taxon>Bacteria</taxon>
        <taxon>Pseudomonadati</taxon>
        <taxon>Pseudomonadota</taxon>
        <taxon>Gammaproteobacteria</taxon>
        <taxon>Vibrionales</taxon>
        <taxon>Vibrionaceae</taxon>
        <taxon>Vibrio</taxon>
    </lineage>
</organism>
<accession>A0A1W6UYX8</accession>
<sequence>MKFSLDGPLLRRYSHIIPHSFGYYVKIMFLTPYFSNTNHQFQFTREQASHFAKRVAGDYNPIHDEDNKRFCVPGDLLFAVLLSKEGVSQKMRFNFSGMVNDGVALHIENKCDKESAVVDEAGKEYLHMSREGETNHDPAFIEHVVTNYVQFSGMNFPHIMVPLMEEKQMMINCQRPLVIYESMEVEFSRLDLTHPEVDFTGATFDVEGKRGVVTLNFAFKEDGEVVGKGIKRMVASGLKPYDQEAVDDLVRRFNERKDAFLAKFVKAA</sequence>
<evidence type="ECO:0000313" key="1">
    <source>
        <dbReference type="EMBL" id="ARP18091.1"/>
    </source>
</evidence>
<dbReference type="InterPro" id="IPR021974">
    <property type="entry name" value="DUF3581"/>
</dbReference>
<gene>
    <name evidence="1" type="ORF">K05K4_12530</name>
</gene>
<dbReference type="AlphaFoldDB" id="A0A1W6UYX8"/>
<dbReference type="EMBL" id="CP017902">
    <property type="protein sequence ID" value="ARP18091.1"/>
    <property type="molecule type" value="Genomic_DNA"/>
</dbReference>
<protein>
    <recommendedName>
        <fullName evidence="2">DUF3581 domain-containing protein</fullName>
    </recommendedName>
</protein>
<dbReference type="Pfam" id="PF12119">
    <property type="entry name" value="DUF3581"/>
    <property type="match status" value="1"/>
</dbReference>
<reference evidence="1" key="1">
    <citation type="submission" date="2016-10" db="EMBL/GenBank/DDBJ databases">
        <title>The High Quality Genome of Vibrio alginolyticus K01M1.</title>
        <authorList>
            <person name="Wendling C."/>
            <person name="Chibani C.M."/>
            <person name="Hertel R."/>
            <person name="Sproer C."/>
            <person name="Bunk B."/>
            <person name="Overmann J."/>
            <person name="Roth O."/>
            <person name="Liesegang H."/>
        </authorList>
    </citation>
    <scope>NUCLEOTIDE SEQUENCE</scope>
    <source>
        <strain evidence="1">K05K4</strain>
    </source>
</reference>
<name>A0A1W6UYX8_VIBAL</name>